<keyword evidence="4" id="KW-1185">Reference proteome</keyword>
<dbReference type="Pfam" id="PF13385">
    <property type="entry name" value="Laminin_G_3"/>
    <property type="match status" value="1"/>
</dbReference>
<comment type="caution">
    <text evidence="3">The sequence shown here is derived from an EMBL/GenBank/DDBJ whole genome shotgun (WGS) entry which is preliminary data.</text>
</comment>
<sequence>MTKCLRLLVCIAASFAAGLISAQTPVLHYDFNEASAKSYPSQGSAKDAIAGKGDKQKAGDAGSGVSGKKADRAWDATANTTAGAGTPANNSRLETAGSLAALDSLEAFTVAMWFTSEQPLDSAVRLFGKTDSATKQTNGFVLRTYAPKKMNGKTAVELGIGDGKTRATLVSDYCDKGRGFNITGAKNKWVFLAVTWDGSMVRFYAGNTDEKVTVAGARSYKGKMAPATGKPLILGNTSGKNRGLDGKIDNFRIYNTALGLEQLELLRQSDAGQ</sequence>
<proteinExistence type="predicted"/>
<keyword evidence="2" id="KW-0732">Signal</keyword>
<feature type="signal peptide" evidence="2">
    <location>
        <begin position="1"/>
        <end position="22"/>
    </location>
</feature>
<evidence type="ECO:0000256" key="2">
    <source>
        <dbReference type="SAM" id="SignalP"/>
    </source>
</evidence>
<dbReference type="RefSeq" id="WP_068768396.1">
    <property type="nucleotide sequence ID" value="NZ_CP109796.1"/>
</dbReference>
<dbReference type="Proteomes" id="UP000078486">
    <property type="component" value="Unassembled WGS sequence"/>
</dbReference>
<dbReference type="AlphaFoldDB" id="A0A178IKV6"/>
<evidence type="ECO:0008006" key="5">
    <source>
        <dbReference type="Google" id="ProtNLM"/>
    </source>
</evidence>
<feature type="chain" id="PRO_5008089076" description="LamG-like jellyroll fold domain-containing protein" evidence="2">
    <location>
        <begin position="23"/>
        <end position="273"/>
    </location>
</feature>
<dbReference type="InterPro" id="IPR013320">
    <property type="entry name" value="ConA-like_dom_sf"/>
</dbReference>
<dbReference type="Gene3D" id="2.60.120.200">
    <property type="match status" value="1"/>
</dbReference>
<dbReference type="SUPFAM" id="SSF49899">
    <property type="entry name" value="Concanavalin A-like lectins/glucanases"/>
    <property type="match status" value="1"/>
</dbReference>
<evidence type="ECO:0000313" key="4">
    <source>
        <dbReference type="Proteomes" id="UP000078486"/>
    </source>
</evidence>
<organism evidence="3 4">
    <name type="scientific">Termitidicoccus mucosus</name>
    <dbReference type="NCBI Taxonomy" id="1184151"/>
    <lineage>
        <taxon>Bacteria</taxon>
        <taxon>Pseudomonadati</taxon>
        <taxon>Verrucomicrobiota</taxon>
        <taxon>Opitutia</taxon>
        <taxon>Opitutales</taxon>
        <taxon>Opitutaceae</taxon>
        <taxon>Termitidicoccus</taxon>
    </lineage>
</organism>
<protein>
    <recommendedName>
        <fullName evidence="5">LamG-like jellyroll fold domain-containing protein</fullName>
    </recommendedName>
</protein>
<feature type="region of interest" description="Disordered" evidence="1">
    <location>
        <begin position="37"/>
        <end position="72"/>
    </location>
</feature>
<reference evidence="3 4" key="1">
    <citation type="submission" date="2016-01" db="EMBL/GenBank/DDBJ databases">
        <title>High potential of lignocellulose degradation of a new Verrucomicrobia species.</title>
        <authorList>
            <person name="Wang Y."/>
            <person name="Shi Y."/>
            <person name="Qiu Z."/>
            <person name="Liu S."/>
            <person name="Yang H."/>
        </authorList>
    </citation>
    <scope>NUCLEOTIDE SEQUENCE [LARGE SCALE GENOMIC DNA]</scope>
    <source>
        <strain evidence="3 4">TSB47</strain>
    </source>
</reference>
<evidence type="ECO:0000313" key="3">
    <source>
        <dbReference type="EMBL" id="OAM90311.1"/>
    </source>
</evidence>
<gene>
    <name evidence="3" type="ORF">AW736_00775</name>
</gene>
<name>A0A178IKV6_9BACT</name>
<dbReference type="EMBL" id="LRRQ01000061">
    <property type="protein sequence ID" value="OAM90311.1"/>
    <property type="molecule type" value="Genomic_DNA"/>
</dbReference>
<evidence type="ECO:0000256" key="1">
    <source>
        <dbReference type="SAM" id="MobiDB-lite"/>
    </source>
</evidence>
<dbReference type="OrthoDB" id="189082at2"/>
<accession>A0A178IKV6</accession>